<sequence>MYVREIRNFMGMPGSAPKRFVQHRWLSAYDYAISTQRQLPAYKVLYYCFMDKEDKALYKDPLKQLLANHNVNEKAQAEIQFFQEDLCRKSASIHQLPCLLCQIRKPLNPILKGPATLDFDNKLLPGSEMWDGRLIDLDWHIQNTLRALESIVKAKRQKKN</sequence>
<name>A0AAD9F0D4_DISEL</name>
<proteinExistence type="predicted"/>
<dbReference type="Proteomes" id="UP001228049">
    <property type="component" value="Unassembled WGS sequence"/>
</dbReference>
<comment type="caution">
    <text evidence="1">The sequence shown here is derived from an EMBL/GenBank/DDBJ whole genome shotgun (WGS) entry which is preliminary data.</text>
</comment>
<dbReference type="EMBL" id="JASDAP010000022">
    <property type="protein sequence ID" value="KAK1884599.1"/>
    <property type="molecule type" value="Genomic_DNA"/>
</dbReference>
<gene>
    <name evidence="1" type="ORF">KUDE01_022913</name>
</gene>
<keyword evidence="2" id="KW-1185">Reference proteome</keyword>
<organism evidence="1 2">
    <name type="scientific">Dissostichus eleginoides</name>
    <name type="common">Patagonian toothfish</name>
    <name type="synonym">Dissostichus amissus</name>
    <dbReference type="NCBI Taxonomy" id="100907"/>
    <lineage>
        <taxon>Eukaryota</taxon>
        <taxon>Metazoa</taxon>
        <taxon>Chordata</taxon>
        <taxon>Craniata</taxon>
        <taxon>Vertebrata</taxon>
        <taxon>Euteleostomi</taxon>
        <taxon>Actinopterygii</taxon>
        <taxon>Neopterygii</taxon>
        <taxon>Teleostei</taxon>
        <taxon>Neoteleostei</taxon>
        <taxon>Acanthomorphata</taxon>
        <taxon>Eupercaria</taxon>
        <taxon>Perciformes</taxon>
        <taxon>Notothenioidei</taxon>
        <taxon>Nototheniidae</taxon>
        <taxon>Dissostichus</taxon>
    </lineage>
</organism>
<evidence type="ECO:0000313" key="1">
    <source>
        <dbReference type="EMBL" id="KAK1884599.1"/>
    </source>
</evidence>
<dbReference type="AlphaFoldDB" id="A0AAD9F0D4"/>
<reference evidence="1" key="1">
    <citation type="submission" date="2023-04" db="EMBL/GenBank/DDBJ databases">
        <title>Chromosome-level genome of Chaenocephalus aceratus.</title>
        <authorList>
            <person name="Park H."/>
        </authorList>
    </citation>
    <scope>NUCLEOTIDE SEQUENCE</scope>
    <source>
        <strain evidence="1">DE</strain>
        <tissue evidence="1">Muscle</tissue>
    </source>
</reference>
<evidence type="ECO:0000313" key="2">
    <source>
        <dbReference type="Proteomes" id="UP001228049"/>
    </source>
</evidence>
<protein>
    <submittedName>
        <fullName evidence="1">Hydroxyneurosporene desaturase</fullName>
    </submittedName>
</protein>
<accession>A0AAD9F0D4</accession>